<name>A0A1H8XZ35_9FIRM</name>
<evidence type="ECO:0000313" key="3">
    <source>
        <dbReference type="Proteomes" id="UP000198847"/>
    </source>
</evidence>
<protein>
    <recommendedName>
        <fullName evidence="1">LA2681-like HEPN domain-containing protein</fullName>
    </recommendedName>
</protein>
<dbReference type="RefSeq" id="WP_091751433.1">
    <property type="nucleotide sequence ID" value="NZ_FODY01000032.1"/>
</dbReference>
<dbReference type="InterPro" id="IPR040826">
    <property type="entry name" value="HEPN_LA2681"/>
</dbReference>
<dbReference type="EMBL" id="FODY01000032">
    <property type="protein sequence ID" value="SEP44568.1"/>
    <property type="molecule type" value="Genomic_DNA"/>
</dbReference>
<dbReference type="STRING" id="112903.SAMN04490178_13237"/>
<gene>
    <name evidence="2" type="ORF">SAMN04490178_13237</name>
</gene>
<evidence type="ECO:0000259" key="1">
    <source>
        <dbReference type="Pfam" id="PF18733"/>
    </source>
</evidence>
<dbReference type="Proteomes" id="UP000198847">
    <property type="component" value="Unassembled WGS sequence"/>
</dbReference>
<evidence type="ECO:0000313" key="2">
    <source>
        <dbReference type="EMBL" id="SEP44568.1"/>
    </source>
</evidence>
<dbReference type="OrthoDB" id="108555at2"/>
<reference evidence="2 3" key="1">
    <citation type="submission" date="2016-10" db="EMBL/GenBank/DDBJ databases">
        <authorList>
            <person name="de Groot N.N."/>
        </authorList>
    </citation>
    <scope>NUCLEOTIDE SEQUENCE [LARGE SCALE GENOMIC DNA]</scope>
    <source>
        <strain evidence="2 3">DSM 13305</strain>
    </source>
</reference>
<proteinExistence type="predicted"/>
<keyword evidence="3" id="KW-1185">Reference proteome</keyword>
<dbReference type="Pfam" id="PF18733">
    <property type="entry name" value="HEPN_LA2681"/>
    <property type="match status" value="1"/>
</dbReference>
<accession>A0A1H8XZ35</accession>
<dbReference type="AlphaFoldDB" id="A0A1H8XZ35"/>
<sequence>MRKWYADEELIKNSAECDEAFCHHDKNQLAKLVSLCWEKGHDESREPIVRAKYLYNSFTCLNYWISLSIQTDIELKTCPTHTMGLRKYEAEYEKCFYLFRTSYTLCQSTYTNIYAHDDETEIAYFKGFYYSLIVNYSNLLSESGRLIRALGVLDELSSTNFSMALGNLGLKIIDYADLDYDTGHRPILYQKAHEKLSASLQYNNPYPEAAAAFSKKKEELETWIGPDYLQHPYDFPMDINDAAEKNYRKWCAHYVLSLNTLNDVYKGVGAGYDPIHLPNMEKSTIPTMLPRYHGLFNQIKQEYVAARFLAYEGLTIREAHFSDKDVFLVNTPDYPVYGLGIEKIKAAYRSMYAIFDRVTYFLNQYFDLGIPEKEVSYKRILHPNQKDRNRLENFVEENYPLLGLWWIFKDISNRTISGINKHIDPVMSKVSQVRNAIEHRYFKILDYHPDSSSDSSLDNLAYKISFQEFEALTITLMKNTREVIILLVMSIYVSEKNREKLTER</sequence>
<organism evidence="2 3">
    <name type="scientific">Propionispora vibrioides</name>
    <dbReference type="NCBI Taxonomy" id="112903"/>
    <lineage>
        <taxon>Bacteria</taxon>
        <taxon>Bacillati</taxon>
        <taxon>Bacillota</taxon>
        <taxon>Negativicutes</taxon>
        <taxon>Selenomonadales</taxon>
        <taxon>Sporomusaceae</taxon>
        <taxon>Propionispora</taxon>
    </lineage>
</organism>
<feature type="domain" description="LA2681-like HEPN" evidence="1">
    <location>
        <begin position="287"/>
        <end position="492"/>
    </location>
</feature>